<protein>
    <recommendedName>
        <fullName evidence="1">Helicase/UvrB N-terminal domain-containing protein</fullName>
    </recommendedName>
</protein>
<dbReference type="PANTHER" id="PTHR47396">
    <property type="entry name" value="TYPE I RESTRICTION ENZYME ECOKI R PROTEIN"/>
    <property type="match status" value="1"/>
</dbReference>
<feature type="non-terminal residue" evidence="2">
    <location>
        <position position="464"/>
    </location>
</feature>
<dbReference type="GO" id="GO:0016787">
    <property type="term" value="F:hydrolase activity"/>
    <property type="evidence" value="ECO:0007669"/>
    <property type="project" value="InterPro"/>
</dbReference>
<evidence type="ECO:0000313" key="2">
    <source>
        <dbReference type="EMBL" id="TSC92391.1"/>
    </source>
</evidence>
<name>A0A554LHP6_9BACT</name>
<dbReference type="Gene3D" id="3.40.50.300">
    <property type="entry name" value="P-loop containing nucleotide triphosphate hydrolases"/>
    <property type="match status" value="2"/>
</dbReference>
<accession>A0A554LHP6</accession>
<feature type="domain" description="Helicase/UvrB N-terminal" evidence="1">
    <location>
        <begin position="57"/>
        <end position="281"/>
    </location>
</feature>
<dbReference type="GO" id="GO:0003677">
    <property type="term" value="F:DNA binding"/>
    <property type="evidence" value="ECO:0007669"/>
    <property type="project" value="InterPro"/>
</dbReference>
<reference evidence="2 3" key="1">
    <citation type="submission" date="2017-07" db="EMBL/GenBank/DDBJ databases">
        <title>Mechanisms for carbon and nitrogen cycling indicate functional differentiation within the Candidate Phyla Radiation.</title>
        <authorList>
            <person name="Danczak R.E."/>
            <person name="Johnston M.D."/>
            <person name="Kenah C."/>
            <person name="Slattery M."/>
            <person name="Wrighton K.C."/>
            <person name="Wilkins M.J."/>
        </authorList>
    </citation>
    <scope>NUCLEOTIDE SEQUENCE [LARGE SCALE GENOMIC DNA]</scope>
    <source>
        <strain evidence="2">Licking1014_7</strain>
    </source>
</reference>
<organism evidence="2 3">
    <name type="scientific">Candidatus Berkelbacteria bacterium Licking1014_7</name>
    <dbReference type="NCBI Taxonomy" id="2017147"/>
    <lineage>
        <taxon>Bacteria</taxon>
        <taxon>Candidatus Berkelbacteria</taxon>
    </lineage>
</organism>
<dbReference type="GO" id="GO:0005524">
    <property type="term" value="F:ATP binding"/>
    <property type="evidence" value="ECO:0007669"/>
    <property type="project" value="InterPro"/>
</dbReference>
<dbReference type="EMBL" id="VMGK01000030">
    <property type="protein sequence ID" value="TSC92391.1"/>
    <property type="molecule type" value="Genomic_DNA"/>
</dbReference>
<dbReference type="Pfam" id="PF04851">
    <property type="entry name" value="ResIII"/>
    <property type="match status" value="1"/>
</dbReference>
<comment type="caution">
    <text evidence="2">The sequence shown here is derived from an EMBL/GenBank/DDBJ whole genome shotgun (WGS) entry which is preliminary data.</text>
</comment>
<dbReference type="GO" id="GO:0005829">
    <property type="term" value="C:cytosol"/>
    <property type="evidence" value="ECO:0007669"/>
    <property type="project" value="TreeGrafter"/>
</dbReference>
<proteinExistence type="predicted"/>
<evidence type="ECO:0000313" key="3">
    <source>
        <dbReference type="Proteomes" id="UP000315689"/>
    </source>
</evidence>
<dbReference type="InterPro" id="IPR050742">
    <property type="entry name" value="Helicase_Restrict-Modif_Enz"/>
</dbReference>
<gene>
    <name evidence="2" type="ORF">CEN89_727</name>
</gene>
<dbReference type="PANTHER" id="PTHR47396:SF1">
    <property type="entry name" value="ATP-DEPENDENT HELICASE IRC3-RELATED"/>
    <property type="match status" value="1"/>
</dbReference>
<sequence length="464" mass="53187">MIKNNTSQLSMLSLPQKLKDLVLKWREGGYKDATEKTKRLLGFWFNETHELIDGTEFEYRNAQREAIEALIYCHEILKVSNLYELNRALGEPLPAVPSGYIWPKYAFKMATGSGKTMVMAMAVVWAYFNGCTKNFLLIAPNLIVLDRLGTDFIDGKIFRKYPLIPSEWRGDFQLDVIGADEPPTPKKPAVLFLTNIQKLYERNEKEPINPLQKILGPKPPDEIKISVERRRDSLAKLESLMVINDEAHHVHDENLEWNKTIDWLNSQNELFAQLDFSATPRFQTGGLFPHVITDYPLNEAVLDKIVKRPKIAELENVPPIESENAVEKYKVNIEAGINQWKKIYNNYKKAGKKAVLFIMAQSTKEADKVAEHLNTFPDLRDKVLTIHTDNTGEISRKDVDKARVWAKEIDSDENPYRAIVSVLMLREGWDVRNVVVVVPLRPLTAKANILPEQTLGRGLRLMWP</sequence>
<dbReference type="InterPro" id="IPR027417">
    <property type="entry name" value="P-loop_NTPase"/>
</dbReference>
<dbReference type="InterPro" id="IPR006935">
    <property type="entry name" value="Helicase/UvrB_N"/>
</dbReference>
<dbReference type="SUPFAM" id="SSF52540">
    <property type="entry name" value="P-loop containing nucleoside triphosphate hydrolases"/>
    <property type="match status" value="2"/>
</dbReference>
<dbReference type="Proteomes" id="UP000315689">
    <property type="component" value="Unassembled WGS sequence"/>
</dbReference>
<dbReference type="AlphaFoldDB" id="A0A554LHP6"/>
<evidence type="ECO:0000259" key="1">
    <source>
        <dbReference type="Pfam" id="PF04851"/>
    </source>
</evidence>